<sequence>MQNPCKKQDYELPVQTVSDTQISVEYSFQDEEQGNELEHSNDEFVPPLENTNQFKTTKETPQTIFEASVVQWLLSMNGRNVNAETMDMCVAGVITIMENAQFLPLARSGAIRKRPKSLSDRGYYIPFEESLRQVIQTPELQKIIMERLNNSTTSTSSVTVRMDITDGIVGKRHVDFYRPNSLKLQNLQEKP</sequence>
<name>A0A8S2QPP2_9BILA</name>
<reference evidence="2" key="1">
    <citation type="submission" date="2021-02" db="EMBL/GenBank/DDBJ databases">
        <authorList>
            <person name="Nowell W R."/>
        </authorList>
    </citation>
    <scope>NUCLEOTIDE SEQUENCE</scope>
</reference>
<protein>
    <submittedName>
        <fullName evidence="2">Uncharacterized protein</fullName>
    </submittedName>
</protein>
<dbReference type="Proteomes" id="UP000677228">
    <property type="component" value="Unassembled WGS sequence"/>
</dbReference>
<organism evidence="2 3">
    <name type="scientific">Didymodactylos carnosus</name>
    <dbReference type="NCBI Taxonomy" id="1234261"/>
    <lineage>
        <taxon>Eukaryota</taxon>
        <taxon>Metazoa</taxon>
        <taxon>Spiralia</taxon>
        <taxon>Gnathifera</taxon>
        <taxon>Rotifera</taxon>
        <taxon>Eurotatoria</taxon>
        <taxon>Bdelloidea</taxon>
        <taxon>Philodinida</taxon>
        <taxon>Philodinidae</taxon>
        <taxon>Didymodactylos</taxon>
    </lineage>
</organism>
<dbReference type="AlphaFoldDB" id="A0A8S2QPP2"/>
<dbReference type="Proteomes" id="UP000682733">
    <property type="component" value="Unassembled WGS sequence"/>
</dbReference>
<proteinExistence type="predicted"/>
<evidence type="ECO:0000313" key="1">
    <source>
        <dbReference type="EMBL" id="CAF1299709.1"/>
    </source>
</evidence>
<dbReference type="EMBL" id="CAJNOK010019456">
    <property type="protein sequence ID" value="CAF1299709.1"/>
    <property type="molecule type" value="Genomic_DNA"/>
</dbReference>
<evidence type="ECO:0000313" key="3">
    <source>
        <dbReference type="Proteomes" id="UP000682733"/>
    </source>
</evidence>
<accession>A0A8S2QPP2</accession>
<gene>
    <name evidence="1" type="ORF">OVA965_LOCUS28473</name>
    <name evidence="2" type="ORF">TMI583_LOCUS29230</name>
</gene>
<comment type="caution">
    <text evidence="2">The sequence shown here is derived from an EMBL/GenBank/DDBJ whole genome shotgun (WGS) entry which is preliminary data.</text>
</comment>
<evidence type="ECO:0000313" key="2">
    <source>
        <dbReference type="EMBL" id="CAF4105767.1"/>
    </source>
</evidence>
<dbReference type="EMBL" id="CAJOBA010041033">
    <property type="protein sequence ID" value="CAF4105767.1"/>
    <property type="molecule type" value="Genomic_DNA"/>
</dbReference>